<dbReference type="SUPFAM" id="SSF46977">
    <property type="entry name" value="Succinate dehydrogenase/fumarate reductase flavoprotein C-terminal domain"/>
    <property type="match status" value="1"/>
</dbReference>
<evidence type="ECO:0000256" key="5">
    <source>
        <dbReference type="ARBA" id="ARBA00021901"/>
    </source>
</evidence>
<dbReference type="PRINTS" id="PR00368">
    <property type="entry name" value="FADPNR"/>
</dbReference>
<gene>
    <name evidence="16" type="primary">nadB</name>
    <name evidence="16" type="ORF">ACFFVI_15755</name>
</gene>
<dbReference type="InterPro" id="IPR037099">
    <property type="entry name" value="Fum_R/Succ_DH_flav-like_C_sf"/>
</dbReference>
<keyword evidence="17" id="KW-1185">Reference proteome</keyword>
<evidence type="ECO:0000256" key="10">
    <source>
        <dbReference type="ARBA" id="ARBA00029426"/>
    </source>
</evidence>
<dbReference type="PRINTS" id="PR00411">
    <property type="entry name" value="PNDRDTASEI"/>
</dbReference>
<dbReference type="Gene3D" id="3.90.700.10">
    <property type="entry name" value="Succinate dehydrogenase/fumarate reductase flavoprotein, catalytic domain"/>
    <property type="match status" value="1"/>
</dbReference>
<dbReference type="InterPro" id="IPR005288">
    <property type="entry name" value="NadB"/>
</dbReference>
<proteinExistence type="inferred from homology"/>
<comment type="pathway">
    <text evidence="2 13">Cofactor biosynthesis; NAD(+) biosynthesis; iminoaspartate from L-aspartate (oxidase route): step 1/1.</text>
</comment>
<dbReference type="GO" id="GO:0008734">
    <property type="term" value="F:L-aspartate oxidase activity"/>
    <property type="evidence" value="ECO:0007669"/>
    <property type="project" value="UniProtKB-EC"/>
</dbReference>
<dbReference type="InterPro" id="IPR003953">
    <property type="entry name" value="FAD-dep_OxRdtase_2_FAD-bd"/>
</dbReference>
<keyword evidence="8 13" id="KW-0274">FAD</keyword>
<sequence length="530" mass="53981">MTSRPLGPGALRPADLTGPALDLLVVGGGLAGLTAALEAHAAGARVALVTKTVLGDGSTRWAQGGLAAPVGRADVAAHVADTLAAGGPTVPPAVAAAVVGHGADAVRDLWRRGVRFDTDPDGFWALGLEAAHSRPRILHAGGDRTGAVVAAALAAAVRAAGVPVVEGAFLEELLLDEQGVHGARVSGVDVRARAVLLATGGAGQVWARTTNPAVATGDGLAAAWRAGALLADLEMVQFHPTTAAFGTRSLISEAVRGEGAVLRDESGHRFALDVDPRGELAPRDVVARSIAAVMARQDARPVLLDARGVSARLGRPFAERFPQITADCAAAGLDPERDLLPVTPAAHYLMGGLRTDASGRTSLPGLWAAGEVACTGVHGANRLASNSLLEAAVLAAVAVADLLADPGADRAAVGADDEVLDVVDPAASARRSPLPRAEIQQIAWEHAGLLREGSGLELAGKLLGLDEDPATGPLPADASPAEREDANLLTVARLVVTAARARPHSLGAHHRSDAVPTPAAPRRRSLRRTR</sequence>
<comment type="caution">
    <text evidence="16">The sequence shown here is derived from an EMBL/GenBank/DDBJ whole genome shotgun (WGS) entry which is preliminary data.</text>
</comment>
<comment type="catalytic activity">
    <reaction evidence="11">
        <text>L-aspartate + O2 = iminosuccinate + H2O2</text>
        <dbReference type="Rhea" id="RHEA:25876"/>
        <dbReference type="ChEBI" id="CHEBI:15379"/>
        <dbReference type="ChEBI" id="CHEBI:16240"/>
        <dbReference type="ChEBI" id="CHEBI:29991"/>
        <dbReference type="ChEBI" id="CHEBI:77875"/>
        <dbReference type="EC" id="1.4.3.16"/>
    </reaction>
    <physiologicalReaction direction="left-to-right" evidence="11">
        <dbReference type="Rhea" id="RHEA:25877"/>
    </physiologicalReaction>
</comment>
<comment type="subcellular location">
    <subcellularLocation>
        <location evidence="13">Cytoplasm</location>
    </subcellularLocation>
</comment>
<comment type="function">
    <text evidence="10">Catalyzes the oxidation of L-aspartate to iminoaspartate, the first step in the de novo biosynthesis of NAD(+).</text>
</comment>
<keyword evidence="9 13" id="KW-0560">Oxidoreductase</keyword>
<dbReference type="Pfam" id="PF00890">
    <property type="entry name" value="FAD_binding_2"/>
    <property type="match status" value="1"/>
</dbReference>
<protein>
    <recommendedName>
        <fullName evidence="5 12">L-aspartate oxidase</fullName>
        <ecNumber evidence="4 12">1.4.3.16</ecNumber>
    </recommendedName>
</protein>
<dbReference type="InterPro" id="IPR036188">
    <property type="entry name" value="FAD/NAD-bd_sf"/>
</dbReference>
<dbReference type="Proteomes" id="UP001589748">
    <property type="component" value="Unassembled WGS sequence"/>
</dbReference>
<comment type="similarity">
    <text evidence="3 13">Belongs to the FAD-dependent oxidoreductase 2 family. NadB subfamily.</text>
</comment>
<accession>A0ABV5LWG1</accession>
<evidence type="ECO:0000259" key="15">
    <source>
        <dbReference type="Pfam" id="PF00890"/>
    </source>
</evidence>
<evidence type="ECO:0000256" key="11">
    <source>
        <dbReference type="ARBA" id="ARBA00048305"/>
    </source>
</evidence>
<organism evidence="16 17">
    <name type="scientific">Kineococcus gynurae</name>
    <dbReference type="NCBI Taxonomy" id="452979"/>
    <lineage>
        <taxon>Bacteria</taxon>
        <taxon>Bacillati</taxon>
        <taxon>Actinomycetota</taxon>
        <taxon>Actinomycetes</taxon>
        <taxon>Kineosporiales</taxon>
        <taxon>Kineosporiaceae</taxon>
        <taxon>Kineococcus</taxon>
    </lineage>
</organism>
<evidence type="ECO:0000256" key="14">
    <source>
        <dbReference type="SAM" id="MobiDB-lite"/>
    </source>
</evidence>
<dbReference type="NCBIfam" id="TIGR00551">
    <property type="entry name" value="nadB"/>
    <property type="match status" value="1"/>
</dbReference>
<dbReference type="EMBL" id="JBHMDM010000007">
    <property type="protein sequence ID" value="MFB9378424.1"/>
    <property type="molecule type" value="Genomic_DNA"/>
</dbReference>
<dbReference type="SUPFAM" id="SSF51905">
    <property type="entry name" value="FAD/NAD(P)-binding domain"/>
    <property type="match status" value="1"/>
</dbReference>
<dbReference type="EC" id="1.4.3.16" evidence="4 12"/>
<dbReference type="Gene3D" id="1.20.58.100">
    <property type="entry name" value="Fumarate reductase/succinate dehydrogenase flavoprotein-like, C-terminal domain"/>
    <property type="match status" value="1"/>
</dbReference>
<dbReference type="SUPFAM" id="SSF56425">
    <property type="entry name" value="Succinate dehydrogenase/fumarate reductase flavoprotein, catalytic domain"/>
    <property type="match status" value="1"/>
</dbReference>
<evidence type="ECO:0000256" key="3">
    <source>
        <dbReference type="ARBA" id="ARBA00008562"/>
    </source>
</evidence>
<dbReference type="RefSeq" id="WP_380136960.1">
    <property type="nucleotide sequence ID" value="NZ_JBHLUI010000008.1"/>
</dbReference>
<reference evidence="16 17" key="1">
    <citation type="submission" date="2024-09" db="EMBL/GenBank/DDBJ databases">
        <authorList>
            <person name="Sun Q."/>
            <person name="Mori K."/>
        </authorList>
    </citation>
    <scope>NUCLEOTIDE SEQUENCE [LARGE SCALE GENOMIC DNA]</scope>
    <source>
        <strain evidence="16 17">TISTR 1856</strain>
    </source>
</reference>
<keyword evidence="7 13" id="KW-0662">Pyridine nucleotide biosynthesis</keyword>
<dbReference type="PANTHER" id="PTHR42716">
    <property type="entry name" value="L-ASPARTATE OXIDASE"/>
    <property type="match status" value="1"/>
</dbReference>
<evidence type="ECO:0000256" key="4">
    <source>
        <dbReference type="ARBA" id="ARBA00012173"/>
    </source>
</evidence>
<dbReference type="Gene3D" id="3.50.50.60">
    <property type="entry name" value="FAD/NAD(P)-binding domain"/>
    <property type="match status" value="1"/>
</dbReference>
<keyword evidence="6 13" id="KW-0285">Flavoprotein</keyword>
<feature type="compositionally biased region" description="Basic residues" evidence="14">
    <location>
        <begin position="521"/>
        <end position="530"/>
    </location>
</feature>
<evidence type="ECO:0000256" key="1">
    <source>
        <dbReference type="ARBA" id="ARBA00001974"/>
    </source>
</evidence>
<feature type="region of interest" description="Disordered" evidence="14">
    <location>
        <begin position="502"/>
        <end position="530"/>
    </location>
</feature>
<evidence type="ECO:0000313" key="16">
    <source>
        <dbReference type="EMBL" id="MFB9378424.1"/>
    </source>
</evidence>
<feature type="domain" description="FAD-dependent oxidoreductase 2 FAD-binding" evidence="15">
    <location>
        <begin position="22"/>
        <end position="388"/>
    </location>
</feature>
<evidence type="ECO:0000256" key="12">
    <source>
        <dbReference type="NCBIfam" id="TIGR00551"/>
    </source>
</evidence>
<evidence type="ECO:0000256" key="2">
    <source>
        <dbReference type="ARBA" id="ARBA00004950"/>
    </source>
</evidence>
<evidence type="ECO:0000256" key="8">
    <source>
        <dbReference type="ARBA" id="ARBA00022827"/>
    </source>
</evidence>
<evidence type="ECO:0000256" key="6">
    <source>
        <dbReference type="ARBA" id="ARBA00022630"/>
    </source>
</evidence>
<dbReference type="InterPro" id="IPR027477">
    <property type="entry name" value="Succ_DH/fumarate_Rdtase_cat_sf"/>
</dbReference>
<evidence type="ECO:0000313" key="17">
    <source>
        <dbReference type="Proteomes" id="UP001589748"/>
    </source>
</evidence>
<evidence type="ECO:0000256" key="7">
    <source>
        <dbReference type="ARBA" id="ARBA00022642"/>
    </source>
</evidence>
<evidence type="ECO:0000256" key="13">
    <source>
        <dbReference type="RuleBase" id="RU362049"/>
    </source>
</evidence>
<evidence type="ECO:0000256" key="9">
    <source>
        <dbReference type="ARBA" id="ARBA00023002"/>
    </source>
</evidence>
<comment type="cofactor">
    <cofactor evidence="1 13">
        <name>FAD</name>
        <dbReference type="ChEBI" id="CHEBI:57692"/>
    </cofactor>
</comment>
<name>A0ABV5LWG1_9ACTN</name>
<dbReference type="PANTHER" id="PTHR42716:SF2">
    <property type="entry name" value="L-ASPARTATE OXIDASE, CHLOROPLASTIC"/>
    <property type="match status" value="1"/>
</dbReference>